<dbReference type="InterPro" id="IPR051317">
    <property type="entry name" value="Gfo/Idh/MocA_oxidoreduct"/>
</dbReference>
<accession>A0ABW4I9K2</accession>
<comment type="caution">
    <text evidence="5">The sequence shown here is derived from an EMBL/GenBank/DDBJ whole genome shotgun (WGS) entry which is preliminary data.</text>
</comment>
<feature type="domain" description="GFO/IDH/MocA-like oxidoreductase" evidence="4">
    <location>
        <begin position="130"/>
        <end position="248"/>
    </location>
</feature>
<evidence type="ECO:0000259" key="3">
    <source>
        <dbReference type="Pfam" id="PF01408"/>
    </source>
</evidence>
<dbReference type="Gene3D" id="3.40.50.720">
    <property type="entry name" value="NAD(P)-binding Rossmann-like Domain"/>
    <property type="match status" value="1"/>
</dbReference>
<organism evidence="5 6">
    <name type="scientific">Pseudopedobacter beijingensis</name>
    <dbReference type="NCBI Taxonomy" id="1207056"/>
    <lineage>
        <taxon>Bacteria</taxon>
        <taxon>Pseudomonadati</taxon>
        <taxon>Bacteroidota</taxon>
        <taxon>Sphingobacteriia</taxon>
        <taxon>Sphingobacteriales</taxon>
        <taxon>Sphingobacteriaceae</taxon>
        <taxon>Pseudopedobacter</taxon>
    </lineage>
</organism>
<keyword evidence="2" id="KW-0560">Oxidoreductase</keyword>
<dbReference type="InterPro" id="IPR000683">
    <property type="entry name" value="Gfo/Idh/MocA-like_OxRdtase_N"/>
</dbReference>
<sequence length="336" mass="38007">MKPIKTGLLAYGMSGKVFHAPFIEQHPDFELTSIVERSKDQAIKDYPNIKHLKEIDDLLADESIELVIVNTPNFTHYQLAKEALNAGKHVLIEKPMSVLRREAEDLFALAYRKNLKIMVYQNRRFNSDFLSVSEVLNSGRLGKIVEVHFRFDRYRTAIGPKYFKENPMPGSGILYDLGAHLIDQAISLFGMPLDFIKTYGCNRPDSQVDDYANVHLKYKNGLNVYLTANLLVADEGPAYIIHGTQGTYSKGKTDVQEDQLLAGMKPLDKGFGIEKEGSEGRLVTIDENNEKQVEAIKAPLGNYMGLFDEVSATIRQDKDYFVKQQEILAQIDVLEK</sequence>
<evidence type="ECO:0000256" key="1">
    <source>
        <dbReference type="ARBA" id="ARBA00010928"/>
    </source>
</evidence>
<evidence type="ECO:0000313" key="6">
    <source>
        <dbReference type="Proteomes" id="UP001597118"/>
    </source>
</evidence>
<evidence type="ECO:0000256" key="2">
    <source>
        <dbReference type="ARBA" id="ARBA00023002"/>
    </source>
</evidence>
<dbReference type="Pfam" id="PF22725">
    <property type="entry name" value="GFO_IDH_MocA_C3"/>
    <property type="match status" value="1"/>
</dbReference>
<proteinExistence type="inferred from homology"/>
<dbReference type="EMBL" id="JBHUDG010000003">
    <property type="protein sequence ID" value="MFD1628898.1"/>
    <property type="molecule type" value="Genomic_DNA"/>
</dbReference>
<dbReference type="InterPro" id="IPR036291">
    <property type="entry name" value="NAD(P)-bd_dom_sf"/>
</dbReference>
<dbReference type="Gene3D" id="3.30.360.10">
    <property type="entry name" value="Dihydrodipicolinate Reductase, domain 2"/>
    <property type="match status" value="1"/>
</dbReference>
<dbReference type="PANTHER" id="PTHR43708">
    <property type="entry name" value="CONSERVED EXPRESSED OXIDOREDUCTASE (EUROFUNG)"/>
    <property type="match status" value="1"/>
</dbReference>
<gene>
    <name evidence="5" type="ORF">ACFSAH_03365</name>
</gene>
<reference evidence="6" key="1">
    <citation type="journal article" date="2019" name="Int. J. Syst. Evol. Microbiol.">
        <title>The Global Catalogue of Microorganisms (GCM) 10K type strain sequencing project: providing services to taxonomists for standard genome sequencing and annotation.</title>
        <authorList>
            <consortium name="The Broad Institute Genomics Platform"/>
            <consortium name="The Broad Institute Genome Sequencing Center for Infectious Disease"/>
            <person name="Wu L."/>
            <person name="Ma J."/>
        </authorList>
    </citation>
    <scope>NUCLEOTIDE SEQUENCE [LARGE SCALE GENOMIC DNA]</scope>
    <source>
        <strain evidence="6">CCUG 53762</strain>
    </source>
</reference>
<keyword evidence="6" id="KW-1185">Reference proteome</keyword>
<evidence type="ECO:0000259" key="4">
    <source>
        <dbReference type="Pfam" id="PF22725"/>
    </source>
</evidence>
<protein>
    <submittedName>
        <fullName evidence="5">Gfo/Idh/MocA family oxidoreductase</fullName>
    </submittedName>
</protein>
<dbReference type="InterPro" id="IPR055170">
    <property type="entry name" value="GFO_IDH_MocA-like_dom"/>
</dbReference>
<dbReference type="RefSeq" id="WP_379661282.1">
    <property type="nucleotide sequence ID" value="NZ_JBHUDG010000003.1"/>
</dbReference>
<name>A0ABW4I9K2_9SPHI</name>
<dbReference type="SUPFAM" id="SSF51735">
    <property type="entry name" value="NAD(P)-binding Rossmann-fold domains"/>
    <property type="match status" value="1"/>
</dbReference>
<feature type="domain" description="Gfo/Idh/MocA-like oxidoreductase N-terminal" evidence="3">
    <location>
        <begin position="7"/>
        <end position="120"/>
    </location>
</feature>
<evidence type="ECO:0000313" key="5">
    <source>
        <dbReference type="EMBL" id="MFD1628898.1"/>
    </source>
</evidence>
<comment type="similarity">
    <text evidence="1">Belongs to the Gfo/Idh/MocA family.</text>
</comment>
<dbReference type="Proteomes" id="UP001597118">
    <property type="component" value="Unassembled WGS sequence"/>
</dbReference>
<dbReference type="Pfam" id="PF01408">
    <property type="entry name" value="GFO_IDH_MocA"/>
    <property type="match status" value="1"/>
</dbReference>
<dbReference type="PANTHER" id="PTHR43708:SF5">
    <property type="entry name" value="CONSERVED EXPRESSED OXIDOREDUCTASE (EUROFUNG)-RELATED"/>
    <property type="match status" value="1"/>
</dbReference>